<keyword evidence="2" id="KW-1185">Reference proteome</keyword>
<organism evidence="1 2">
    <name type="scientific">Marinobacter similis</name>
    <dbReference type="NCBI Taxonomy" id="1420916"/>
    <lineage>
        <taxon>Bacteria</taxon>
        <taxon>Pseudomonadati</taxon>
        <taxon>Pseudomonadota</taxon>
        <taxon>Gammaproteobacteria</taxon>
        <taxon>Pseudomonadales</taxon>
        <taxon>Marinobacteraceae</taxon>
        <taxon>Marinobacter</taxon>
    </lineage>
</organism>
<protein>
    <submittedName>
        <fullName evidence="1">Uncharacterized protein</fullName>
    </submittedName>
</protein>
<sequence length="60" mass="6717">MKKTGKRQLRGEALERRIEAVIRELAAEAKRAGESFTYNATKVAGQVPTTRKTLRLTTTL</sequence>
<dbReference type="STRING" id="1420916.AU14_03365"/>
<dbReference type="OrthoDB" id="9952546at2"/>
<dbReference type="AlphaFoldDB" id="W5YM69"/>
<name>W5YM69_9GAMM</name>
<reference evidence="1 2" key="1">
    <citation type="journal article" date="2014" name="Genome Announc.">
        <title>Draft Genome Sequences of Marinobacter similis A3d10T and Marinobacter salarius R9SW1T.</title>
        <authorList>
            <person name="Ivanova E.P."/>
            <person name="Ng H.J."/>
            <person name="Webb H.K."/>
            <person name="Feng G."/>
            <person name="Oshima K."/>
            <person name="Hattori M."/>
            <person name="Ohkuma M."/>
            <person name="Sergeev A.F."/>
            <person name="Mikhailov V.V."/>
            <person name="Crawford R.J."/>
            <person name="Sawabe T."/>
        </authorList>
    </citation>
    <scope>NUCLEOTIDE SEQUENCE [LARGE SCALE GENOMIC DNA]</scope>
    <source>
        <strain evidence="1 2">A3d10</strain>
    </source>
</reference>
<evidence type="ECO:0000313" key="2">
    <source>
        <dbReference type="Proteomes" id="UP000061489"/>
    </source>
</evidence>
<accession>W5YM69</accession>
<dbReference type="EMBL" id="CP007151">
    <property type="protein sequence ID" value="AHI29984.1"/>
    <property type="molecule type" value="Genomic_DNA"/>
</dbReference>
<dbReference type="Proteomes" id="UP000061489">
    <property type="component" value="Chromosome"/>
</dbReference>
<evidence type="ECO:0000313" key="1">
    <source>
        <dbReference type="EMBL" id="AHI29984.1"/>
    </source>
</evidence>
<gene>
    <name evidence="1" type="ORF">AU14_03365</name>
</gene>
<dbReference type="HOGENOM" id="CLU_2936211_0_0_6"/>
<proteinExistence type="predicted"/>
<dbReference type="RefSeq" id="WP_041338852.1">
    <property type="nucleotide sequence ID" value="NZ_CP007151.1"/>
</dbReference>
<dbReference type="KEGG" id="msx:AU14_03365"/>